<evidence type="ECO:0000256" key="1">
    <source>
        <dbReference type="ARBA" id="ARBA00004651"/>
    </source>
</evidence>
<dbReference type="PANTHER" id="PTHR12677">
    <property type="entry name" value="GOLGI APPARATUS MEMBRANE PROTEIN TVP38-RELATED"/>
    <property type="match status" value="1"/>
</dbReference>
<organism evidence="8 9">
    <name type="scientific">Anaerovirgula multivorans</name>
    <dbReference type="NCBI Taxonomy" id="312168"/>
    <lineage>
        <taxon>Bacteria</taxon>
        <taxon>Bacillati</taxon>
        <taxon>Bacillota</taxon>
        <taxon>Clostridia</taxon>
        <taxon>Peptostreptococcales</taxon>
        <taxon>Natronincolaceae</taxon>
        <taxon>Anaerovirgula</taxon>
    </lineage>
</organism>
<evidence type="ECO:0000256" key="2">
    <source>
        <dbReference type="ARBA" id="ARBA00022475"/>
    </source>
</evidence>
<evidence type="ECO:0000256" key="5">
    <source>
        <dbReference type="ARBA" id="ARBA00023136"/>
    </source>
</evidence>
<sequence length="243" mass="26759">MKKDDKPTKRLIVVIAVFFSLMIALSLISLPYINLLSEPQTQQTFKAWVTSFGVGGWLLVLCIQIIQIVIAFIPGEPVEILAGVLYGGFGGIFLCLFGCVIASSAIFMLSKRFGAPLVAKLFGKSKLDEFAFLKDAKKLETIVFILFLIPGTPKDMLTYVVGTSPMKITQFLAISTFARIPSIISSTFIGSTIRQGEWEIAVLIFALTAVLGVVGIKYQERMIGFCKRIGRKIKGVEHEEENP</sequence>
<evidence type="ECO:0000313" key="8">
    <source>
        <dbReference type="EMBL" id="SNT04418.1"/>
    </source>
</evidence>
<evidence type="ECO:0000256" key="4">
    <source>
        <dbReference type="ARBA" id="ARBA00022989"/>
    </source>
</evidence>
<dbReference type="RefSeq" id="WP_089284967.1">
    <property type="nucleotide sequence ID" value="NZ_FZOJ01000035.1"/>
</dbReference>
<keyword evidence="2 6" id="KW-1003">Cell membrane</keyword>
<dbReference type="Pfam" id="PF09335">
    <property type="entry name" value="VTT_dom"/>
    <property type="match status" value="1"/>
</dbReference>
<comment type="subcellular location">
    <subcellularLocation>
        <location evidence="1 6">Cell membrane</location>
        <topology evidence="1 6">Multi-pass membrane protein</topology>
    </subcellularLocation>
</comment>
<comment type="caution">
    <text evidence="6">Lacks conserved residue(s) required for the propagation of feature annotation.</text>
</comment>
<feature type="transmembrane region" description="Helical" evidence="6">
    <location>
        <begin position="200"/>
        <end position="218"/>
    </location>
</feature>
<evidence type="ECO:0000259" key="7">
    <source>
        <dbReference type="Pfam" id="PF09335"/>
    </source>
</evidence>
<dbReference type="PANTHER" id="PTHR12677:SF59">
    <property type="entry name" value="GOLGI APPARATUS MEMBRANE PROTEIN TVP38-RELATED"/>
    <property type="match status" value="1"/>
</dbReference>
<proteinExistence type="inferred from homology"/>
<feature type="transmembrane region" description="Helical" evidence="6">
    <location>
        <begin position="54"/>
        <end position="73"/>
    </location>
</feature>
<dbReference type="OrthoDB" id="3173541at2"/>
<dbReference type="GO" id="GO:0005886">
    <property type="term" value="C:plasma membrane"/>
    <property type="evidence" value="ECO:0007669"/>
    <property type="project" value="UniProtKB-SubCell"/>
</dbReference>
<gene>
    <name evidence="8" type="ORF">SAMN05446037_103520</name>
</gene>
<evidence type="ECO:0000256" key="3">
    <source>
        <dbReference type="ARBA" id="ARBA00022692"/>
    </source>
</evidence>
<name>A0A239JG73_9FIRM</name>
<dbReference type="AlphaFoldDB" id="A0A239JG73"/>
<evidence type="ECO:0000313" key="9">
    <source>
        <dbReference type="Proteomes" id="UP000198304"/>
    </source>
</evidence>
<keyword evidence="4 6" id="KW-1133">Transmembrane helix</keyword>
<feature type="transmembrane region" description="Helical" evidence="6">
    <location>
        <begin position="85"/>
        <end position="109"/>
    </location>
</feature>
<evidence type="ECO:0000256" key="6">
    <source>
        <dbReference type="RuleBase" id="RU366058"/>
    </source>
</evidence>
<reference evidence="8 9" key="1">
    <citation type="submission" date="2017-06" db="EMBL/GenBank/DDBJ databases">
        <authorList>
            <person name="Kim H.J."/>
            <person name="Triplett B.A."/>
        </authorList>
    </citation>
    <scope>NUCLEOTIDE SEQUENCE [LARGE SCALE GENOMIC DNA]</scope>
    <source>
        <strain evidence="8 9">SCA</strain>
    </source>
</reference>
<accession>A0A239JG73</accession>
<feature type="transmembrane region" description="Helical" evidence="6">
    <location>
        <begin position="12"/>
        <end position="34"/>
    </location>
</feature>
<protein>
    <recommendedName>
        <fullName evidence="6">TVP38/TMEM64 family membrane protein</fullName>
    </recommendedName>
</protein>
<dbReference type="InterPro" id="IPR015414">
    <property type="entry name" value="TMEM64"/>
</dbReference>
<comment type="similarity">
    <text evidence="6">Belongs to the TVP38/TMEM64 family.</text>
</comment>
<dbReference type="InterPro" id="IPR032816">
    <property type="entry name" value="VTT_dom"/>
</dbReference>
<keyword evidence="5 6" id="KW-0472">Membrane</keyword>
<feature type="domain" description="VTT" evidence="7">
    <location>
        <begin position="73"/>
        <end position="191"/>
    </location>
</feature>
<dbReference type="Proteomes" id="UP000198304">
    <property type="component" value="Unassembled WGS sequence"/>
</dbReference>
<keyword evidence="9" id="KW-1185">Reference proteome</keyword>
<dbReference type="EMBL" id="FZOJ01000035">
    <property type="protein sequence ID" value="SNT04418.1"/>
    <property type="molecule type" value="Genomic_DNA"/>
</dbReference>
<keyword evidence="3 6" id="KW-0812">Transmembrane</keyword>